<accession>A0ACC2KYY9</accession>
<name>A0ACC2KYY9_PERAE</name>
<evidence type="ECO:0000313" key="1">
    <source>
        <dbReference type="EMBL" id="KAJ8626439.1"/>
    </source>
</evidence>
<reference evidence="1 2" key="1">
    <citation type="journal article" date="2022" name="Hortic Res">
        <title>A haplotype resolved chromosomal level avocado genome allows analysis of novel avocado genes.</title>
        <authorList>
            <person name="Nath O."/>
            <person name="Fletcher S.J."/>
            <person name="Hayward A."/>
            <person name="Shaw L.M."/>
            <person name="Masouleh A.K."/>
            <person name="Furtado A."/>
            <person name="Henry R.J."/>
            <person name="Mitter N."/>
        </authorList>
    </citation>
    <scope>NUCLEOTIDE SEQUENCE [LARGE SCALE GENOMIC DNA]</scope>
    <source>
        <strain evidence="2">cv. Hass</strain>
    </source>
</reference>
<sequence length="86" mass="9668">MSVKSAMKQIMEALHDENIKLLEVYGMGGVGKTALMKRLNNELDKIELFDKVIMVTVSKDLNLKRIQDEMAVGLGYKLVENETLAI</sequence>
<organism evidence="1 2">
    <name type="scientific">Persea americana</name>
    <name type="common">Avocado</name>
    <dbReference type="NCBI Taxonomy" id="3435"/>
    <lineage>
        <taxon>Eukaryota</taxon>
        <taxon>Viridiplantae</taxon>
        <taxon>Streptophyta</taxon>
        <taxon>Embryophyta</taxon>
        <taxon>Tracheophyta</taxon>
        <taxon>Spermatophyta</taxon>
        <taxon>Magnoliopsida</taxon>
        <taxon>Magnoliidae</taxon>
        <taxon>Laurales</taxon>
        <taxon>Lauraceae</taxon>
        <taxon>Persea</taxon>
    </lineage>
</organism>
<gene>
    <name evidence="1" type="ORF">MRB53_019746</name>
</gene>
<protein>
    <submittedName>
        <fullName evidence="1">Uncharacterized protein</fullName>
    </submittedName>
</protein>
<evidence type="ECO:0000313" key="2">
    <source>
        <dbReference type="Proteomes" id="UP001234297"/>
    </source>
</evidence>
<keyword evidence="2" id="KW-1185">Reference proteome</keyword>
<comment type="caution">
    <text evidence="1">The sequence shown here is derived from an EMBL/GenBank/DDBJ whole genome shotgun (WGS) entry which is preliminary data.</text>
</comment>
<dbReference type="Proteomes" id="UP001234297">
    <property type="component" value="Chromosome 6"/>
</dbReference>
<dbReference type="EMBL" id="CM056814">
    <property type="protein sequence ID" value="KAJ8626439.1"/>
    <property type="molecule type" value="Genomic_DNA"/>
</dbReference>
<proteinExistence type="predicted"/>